<dbReference type="FunFam" id="3.60.20.30:FF:000004">
    <property type="entry name" value="Putative threonine aspartase isoform A"/>
    <property type="match status" value="1"/>
</dbReference>
<accession>A0A445L9G2</accession>
<dbReference type="Gene3D" id="3.60.20.30">
    <property type="entry name" value="(Glycosyl)asparaginase"/>
    <property type="match status" value="1"/>
</dbReference>
<name>A0A445L9G2_GLYSO</name>
<dbReference type="InterPro" id="IPR029055">
    <property type="entry name" value="Ntn_hydrolases_N"/>
</dbReference>
<evidence type="ECO:0000256" key="2">
    <source>
        <dbReference type="PIRSR" id="PIRSR600246-1"/>
    </source>
</evidence>
<keyword evidence="5" id="KW-1185">Reference proteome</keyword>
<evidence type="ECO:0000256" key="3">
    <source>
        <dbReference type="PIRSR" id="PIRSR600246-3"/>
    </source>
</evidence>
<dbReference type="EMBL" id="QZWG01000003">
    <property type="protein sequence ID" value="RZC19921.1"/>
    <property type="molecule type" value="Genomic_DNA"/>
</dbReference>
<dbReference type="GO" id="GO:0004298">
    <property type="term" value="F:threonine-type endopeptidase activity"/>
    <property type="evidence" value="ECO:0007669"/>
    <property type="project" value="InterPro"/>
</dbReference>
<dbReference type="InterPro" id="IPR000246">
    <property type="entry name" value="Peptidase_T2"/>
</dbReference>
<proteinExistence type="predicted"/>
<dbReference type="Proteomes" id="UP000289340">
    <property type="component" value="Chromosome 3"/>
</dbReference>
<comment type="caution">
    <text evidence="4">The sequence shown here is derived from an EMBL/GenBank/DDBJ whole genome shotgun (WGS) entry which is preliminary data.</text>
</comment>
<dbReference type="CDD" id="cd04514">
    <property type="entry name" value="Taspase1_like"/>
    <property type="match status" value="1"/>
</dbReference>
<reference evidence="4 5" key="1">
    <citation type="submission" date="2018-09" db="EMBL/GenBank/DDBJ databases">
        <title>A high-quality reference genome of wild soybean provides a powerful tool to mine soybean genomes.</title>
        <authorList>
            <person name="Xie M."/>
            <person name="Chung C.Y.L."/>
            <person name="Li M.-W."/>
            <person name="Wong F.-L."/>
            <person name="Chan T.-F."/>
            <person name="Lam H.-M."/>
        </authorList>
    </citation>
    <scope>NUCLEOTIDE SEQUENCE [LARGE SCALE GENOMIC DNA]</scope>
    <source>
        <strain evidence="5">cv. W05</strain>
        <tissue evidence="4">Hypocotyl of etiolated seedlings</tissue>
    </source>
</reference>
<comment type="subunit">
    <text evidence="1">Heterotetramer of two alpha and two beta chains arranged as a dimer of alpha/beta heterodimers.</text>
</comment>
<dbReference type="AlphaFoldDB" id="A0A445L9G2"/>
<dbReference type="InterPro" id="IPR037464">
    <property type="entry name" value="Taspase1"/>
</dbReference>
<sequence>MEGKRYFVAVHVGAGYHSPSNDKALRSAMNRACLAAASVLSNGSGTRLDAVVAAIQVLEDDPCTNAGRGSNLTEDGGVECDASVIDGKSGAFGAVGAVAGTCFHVMIRIVDSMIDRYVRPGVRNAIQIAALLAKEQMMGSPLLGRIPPIFLVGEGACKWAKSKDIALPPSIEEANEWLVTERAKAQWIKYKSMVESARSKTENTPEGDSSVYQNATVPDCALEDRVMDTVGVICIDNEGHVASGASSGGIALKVSGRIGLAAMYGSGCWASSKGPFGAPFMAGCCVSGAGEHLMKGFAARECCVSLSLSQSGAASACTKILRSVVEDGRQCGTDSSAGILVVQSDASLTDQGKSSRLKAVEIAAAYTSLSFGVGYFGSSMERPKVSILRSTKQQSKTAIDQFGARIDLSNG</sequence>
<dbReference type="GO" id="GO:0005737">
    <property type="term" value="C:cytoplasm"/>
    <property type="evidence" value="ECO:0007669"/>
    <property type="project" value="TreeGrafter"/>
</dbReference>
<protein>
    <submittedName>
        <fullName evidence="4">Putative threonine aspartase isoform F</fullName>
    </submittedName>
</protein>
<feature type="active site" description="Nucleophile" evidence="2">
    <location>
        <position position="229"/>
    </location>
</feature>
<organism evidence="4 5">
    <name type="scientific">Glycine soja</name>
    <name type="common">Wild soybean</name>
    <dbReference type="NCBI Taxonomy" id="3848"/>
    <lineage>
        <taxon>Eukaryota</taxon>
        <taxon>Viridiplantae</taxon>
        <taxon>Streptophyta</taxon>
        <taxon>Embryophyta</taxon>
        <taxon>Tracheophyta</taxon>
        <taxon>Spermatophyta</taxon>
        <taxon>Magnoliopsida</taxon>
        <taxon>eudicotyledons</taxon>
        <taxon>Gunneridae</taxon>
        <taxon>Pentapetalae</taxon>
        <taxon>rosids</taxon>
        <taxon>fabids</taxon>
        <taxon>Fabales</taxon>
        <taxon>Fabaceae</taxon>
        <taxon>Papilionoideae</taxon>
        <taxon>50 kb inversion clade</taxon>
        <taxon>NPAAA clade</taxon>
        <taxon>indigoferoid/millettioid clade</taxon>
        <taxon>Phaseoleae</taxon>
        <taxon>Glycine</taxon>
        <taxon>Glycine subgen. Soja</taxon>
    </lineage>
</organism>
<dbReference type="GO" id="GO:0051604">
    <property type="term" value="P:protein maturation"/>
    <property type="evidence" value="ECO:0007669"/>
    <property type="project" value="TreeGrafter"/>
</dbReference>
<gene>
    <name evidence="4" type="ORF">D0Y65_006672</name>
</gene>
<evidence type="ECO:0000313" key="5">
    <source>
        <dbReference type="Proteomes" id="UP000289340"/>
    </source>
</evidence>
<dbReference type="PANTHER" id="PTHR10188">
    <property type="entry name" value="L-ASPARAGINASE"/>
    <property type="match status" value="1"/>
</dbReference>
<evidence type="ECO:0000313" key="4">
    <source>
        <dbReference type="EMBL" id="RZC19921.1"/>
    </source>
</evidence>
<dbReference type="Pfam" id="PF01112">
    <property type="entry name" value="Asparaginase_2"/>
    <property type="match status" value="2"/>
</dbReference>
<dbReference type="SUPFAM" id="SSF56235">
    <property type="entry name" value="N-terminal nucleophile aminohydrolases (Ntn hydrolases)"/>
    <property type="match status" value="1"/>
</dbReference>
<feature type="site" description="Cleavage; by autolysis" evidence="3">
    <location>
        <begin position="228"/>
        <end position="229"/>
    </location>
</feature>
<dbReference type="PANTHER" id="PTHR10188:SF8">
    <property type="entry name" value="THREONINE ASPARTASE 1"/>
    <property type="match status" value="1"/>
</dbReference>
<evidence type="ECO:0000256" key="1">
    <source>
        <dbReference type="ARBA" id="ARBA00011601"/>
    </source>
</evidence>